<gene>
    <name evidence="1" type="ORF">PGIGA_G00138230</name>
</gene>
<evidence type="ECO:0000313" key="2">
    <source>
        <dbReference type="Proteomes" id="UP000829447"/>
    </source>
</evidence>
<reference evidence="1 2" key="1">
    <citation type="journal article" date="2022" name="bioRxiv">
        <title>An ancient truncated duplication of the anti-Mullerian hormone receptor type 2 gene is a potential conserved master sex determinant in the Pangasiidae catfish family.</title>
        <authorList>
            <person name="Wen M."/>
            <person name="Pan Q."/>
            <person name="Jouanno E."/>
            <person name="Montfort J."/>
            <person name="Zahm M."/>
            <person name="Cabau C."/>
            <person name="Klopp C."/>
            <person name="Iampietro C."/>
            <person name="Roques C."/>
            <person name="Bouchez O."/>
            <person name="Castinel A."/>
            <person name="Donnadieu C."/>
            <person name="Parrinello H."/>
            <person name="Poncet C."/>
            <person name="Belmonte E."/>
            <person name="Gautier V."/>
            <person name="Avarre J.-C."/>
            <person name="Dugue R."/>
            <person name="Gustiano R."/>
            <person name="Ha T.T.T."/>
            <person name="Campet M."/>
            <person name="Sriphairoj K."/>
            <person name="Ribolli J."/>
            <person name="de Almeida F.L."/>
            <person name="Desvignes T."/>
            <person name="Postlethwait J.H."/>
            <person name="Bucao C.F."/>
            <person name="Robinson-Rechavi M."/>
            <person name="Bobe J."/>
            <person name="Herpin A."/>
            <person name="Guiguen Y."/>
        </authorList>
    </citation>
    <scope>NUCLEOTIDE SEQUENCE [LARGE SCALE GENOMIC DNA]</scope>
    <source>
        <strain evidence="1">YG-Dec2019</strain>
    </source>
</reference>
<organism evidence="1 2">
    <name type="scientific">Pangasianodon gigas</name>
    <name type="common">Mekong giant catfish</name>
    <name type="synonym">Pangasius gigas</name>
    <dbReference type="NCBI Taxonomy" id="30993"/>
    <lineage>
        <taxon>Eukaryota</taxon>
        <taxon>Metazoa</taxon>
        <taxon>Chordata</taxon>
        <taxon>Craniata</taxon>
        <taxon>Vertebrata</taxon>
        <taxon>Euteleostomi</taxon>
        <taxon>Actinopterygii</taxon>
        <taxon>Neopterygii</taxon>
        <taxon>Teleostei</taxon>
        <taxon>Ostariophysi</taxon>
        <taxon>Siluriformes</taxon>
        <taxon>Pangasiidae</taxon>
        <taxon>Pangasianodon</taxon>
    </lineage>
</organism>
<keyword evidence="2" id="KW-1185">Reference proteome</keyword>
<sequence length="83" mass="9476">MLTPEKMFLMKCAPLTAAFAGHFFLTLRKFRRLWMLLLKMILRDLVLFPRTSWRIFLCTCAAPLPALIEEDAAGSEESVADSL</sequence>
<protein>
    <submittedName>
        <fullName evidence="1">Uncharacterized protein</fullName>
    </submittedName>
</protein>
<dbReference type="EMBL" id="CM040476">
    <property type="protein sequence ID" value="MCI4391775.1"/>
    <property type="molecule type" value="Genomic_DNA"/>
</dbReference>
<comment type="caution">
    <text evidence="1">The sequence shown here is derived from an EMBL/GenBank/DDBJ whole genome shotgun (WGS) entry which is preliminary data.</text>
</comment>
<proteinExistence type="predicted"/>
<evidence type="ECO:0000313" key="1">
    <source>
        <dbReference type="EMBL" id="MCI4391775.1"/>
    </source>
</evidence>
<accession>A0ACC5XKT6</accession>
<dbReference type="Proteomes" id="UP000829447">
    <property type="component" value="Linkage Group LG23"/>
</dbReference>
<name>A0ACC5XKT6_PANGG</name>